<sequence>MPYLPPIYDRSAQIWANGNLAIISWAKQGIPGEGAFTELGGSVLSVAGHLGQVDSAASMARELARSPKAPSLNRSYGGTAAFIWAQPDLRQLTGWTTMPSVVPLFHSGMNPDYHVIGARPMLVHFAARQMASASLREQYLSEMLASGYSLTGETVFEGVRRVALDDAIVIKPDSVSAAAHPVATPGEADRPLTELATDYGDLLVQAASREPVRPRLFRLSGGKDSRLVAAALSRLGPIEAVTDGVTGSGETVIAAEVARAGGFDHRIQFTNDEDRSLLASALYFNRLTEGLTSHDPKNHREVLTFNADRELVTGQGELHKGGYARVNAGNDDPFHHLGSRLFDRQLVSPEVLATAQSALRSWRERRMPLFTEPKSVLYWSYVDFRLGHWYMNRYMQWDGRHHLMMPLLDDRVSLFLATVPLKHKMREHLVYETVKSLNPSLAQIPLYEDRWACRSVMSKVRQEIADLIAAPANEKANKVPARKGPSPQHVAADFILSSSRRDHVREAVSTEMWDQLERFATKKGPGPFWAQMQAKRRDNFLFRIFMATTLYDLPWIRAYT</sequence>
<dbReference type="SUPFAM" id="SSF52402">
    <property type="entry name" value="Adenine nucleotide alpha hydrolases-like"/>
    <property type="match status" value="1"/>
</dbReference>
<dbReference type="RefSeq" id="WP_139084159.1">
    <property type="nucleotide sequence ID" value="NZ_VDFV01000133.1"/>
</dbReference>
<dbReference type="OrthoDB" id="8775303at2"/>
<dbReference type="EMBL" id="VDFV01000133">
    <property type="protein sequence ID" value="TNC59052.1"/>
    <property type="molecule type" value="Genomic_DNA"/>
</dbReference>
<dbReference type="Gene3D" id="3.40.50.620">
    <property type="entry name" value="HUPs"/>
    <property type="match status" value="1"/>
</dbReference>
<accession>A0A5C4N316</accession>
<dbReference type="AlphaFoldDB" id="A0A5C4N316"/>
<dbReference type="Proteomes" id="UP000305709">
    <property type="component" value="Unassembled WGS sequence"/>
</dbReference>
<keyword evidence="3" id="KW-1185">Reference proteome</keyword>
<evidence type="ECO:0000313" key="3">
    <source>
        <dbReference type="Proteomes" id="UP000305709"/>
    </source>
</evidence>
<name>A0A5C4N316_9RHOB</name>
<reference evidence="2 3" key="1">
    <citation type="submission" date="2019-06" db="EMBL/GenBank/DDBJ databases">
        <authorList>
            <person name="Jiang L."/>
        </authorList>
    </citation>
    <scope>NUCLEOTIDE SEQUENCE [LARGE SCALE GENOMIC DNA]</scope>
    <source>
        <strain evidence="2 3">YIM 48858</strain>
    </source>
</reference>
<evidence type="ECO:0000313" key="2">
    <source>
        <dbReference type="EMBL" id="TNC59052.1"/>
    </source>
</evidence>
<dbReference type="Pfam" id="PF00733">
    <property type="entry name" value="Asn_synthase"/>
    <property type="match status" value="1"/>
</dbReference>
<dbReference type="GO" id="GO:0004066">
    <property type="term" value="F:asparagine synthase (glutamine-hydrolyzing) activity"/>
    <property type="evidence" value="ECO:0007669"/>
    <property type="project" value="InterPro"/>
</dbReference>
<comment type="caution">
    <text evidence="2">The sequence shown here is derived from an EMBL/GenBank/DDBJ whole genome shotgun (WGS) entry which is preliminary data.</text>
</comment>
<dbReference type="InterPro" id="IPR001962">
    <property type="entry name" value="Asn_synthase"/>
</dbReference>
<dbReference type="InterPro" id="IPR014729">
    <property type="entry name" value="Rossmann-like_a/b/a_fold"/>
</dbReference>
<gene>
    <name evidence="2" type="ORF">FHG71_23145</name>
</gene>
<proteinExistence type="predicted"/>
<protein>
    <recommendedName>
        <fullName evidence="1">Asparagine synthetase domain-containing protein</fullName>
    </recommendedName>
</protein>
<feature type="domain" description="Asparagine synthetase" evidence="1">
    <location>
        <begin position="218"/>
        <end position="338"/>
    </location>
</feature>
<organism evidence="2 3">
    <name type="scientific">Rubellimicrobium roseum</name>
    <dbReference type="NCBI Taxonomy" id="687525"/>
    <lineage>
        <taxon>Bacteria</taxon>
        <taxon>Pseudomonadati</taxon>
        <taxon>Pseudomonadota</taxon>
        <taxon>Alphaproteobacteria</taxon>
        <taxon>Rhodobacterales</taxon>
        <taxon>Roseobacteraceae</taxon>
        <taxon>Rubellimicrobium</taxon>
    </lineage>
</organism>
<dbReference type="GO" id="GO:0006529">
    <property type="term" value="P:asparagine biosynthetic process"/>
    <property type="evidence" value="ECO:0007669"/>
    <property type="project" value="InterPro"/>
</dbReference>
<evidence type="ECO:0000259" key="1">
    <source>
        <dbReference type="Pfam" id="PF00733"/>
    </source>
</evidence>